<comment type="subcellular location">
    <subcellularLocation>
        <location evidence="1">Nucleus</location>
    </subcellularLocation>
</comment>
<evidence type="ECO:0000256" key="3">
    <source>
        <dbReference type="ARBA" id="ARBA00023163"/>
    </source>
</evidence>
<dbReference type="STRING" id="3885.V7BXR1"/>
<proteinExistence type="predicted"/>
<keyword evidence="5" id="KW-0175">Coiled coil</keyword>
<dbReference type="eggNOG" id="ENOG502S1BZ">
    <property type="taxonomic scope" value="Eukaryota"/>
</dbReference>
<dbReference type="GO" id="GO:0090575">
    <property type="term" value="C:RNA polymerase II transcription regulator complex"/>
    <property type="evidence" value="ECO:0007669"/>
    <property type="project" value="TreeGrafter"/>
</dbReference>
<dbReference type="PANTHER" id="PTHR13935">
    <property type="entry name" value="ACHAETE-SCUTE TRANSCRIPTION FACTOR-RELATED"/>
    <property type="match status" value="1"/>
</dbReference>
<dbReference type="PROSITE" id="PS50888">
    <property type="entry name" value="BHLH"/>
    <property type="match status" value="1"/>
</dbReference>
<dbReference type="EMBL" id="CM002292">
    <property type="protein sequence ID" value="ESW21835.1"/>
    <property type="molecule type" value="Genomic_DNA"/>
</dbReference>
<evidence type="ECO:0000313" key="7">
    <source>
        <dbReference type="EMBL" id="ESW21835.1"/>
    </source>
</evidence>
<dbReference type="Gramene" id="ESW21835">
    <property type="protein sequence ID" value="ESW21835"/>
    <property type="gene ID" value="PHAVU_005G102900g"/>
</dbReference>
<name>V7BXR1_PHAVU</name>
<evidence type="ECO:0000256" key="2">
    <source>
        <dbReference type="ARBA" id="ARBA00023015"/>
    </source>
</evidence>
<sequence>MGDQQQRDQPSSIKGLERRIVEKNRRNHMKNLCSNLNSLLPNNNIPREGELSRGDLIDEATNYIKNLETKVKMAQQKKESLLLQKKRSRSASSSSYEAPKIEIHEMDSSLQIILMCTHDNQFILTEIIRILLEETIEVISVNSSITGNSMLHVVKAQEGTTTISERLKRFVNEHRENI</sequence>
<evidence type="ECO:0000313" key="8">
    <source>
        <dbReference type="Proteomes" id="UP000000226"/>
    </source>
</evidence>
<keyword evidence="3" id="KW-0804">Transcription</keyword>
<dbReference type="InterPro" id="IPR011598">
    <property type="entry name" value="bHLH_dom"/>
</dbReference>
<dbReference type="OMA" id="KMERRIV"/>
<evidence type="ECO:0000256" key="4">
    <source>
        <dbReference type="ARBA" id="ARBA00023242"/>
    </source>
</evidence>
<reference evidence="8" key="1">
    <citation type="journal article" date="2014" name="Nat. Genet.">
        <title>A reference genome for common bean and genome-wide analysis of dual domestications.</title>
        <authorList>
            <person name="Schmutz J."/>
            <person name="McClean P.E."/>
            <person name="Mamidi S."/>
            <person name="Wu G.A."/>
            <person name="Cannon S.B."/>
            <person name="Grimwood J."/>
            <person name="Jenkins J."/>
            <person name="Shu S."/>
            <person name="Song Q."/>
            <person name="Chavarro C."/>
            <person name="Torres-Torres M."/>
            <person name="Geffroy V."/>
            <person name="Moghaddam S.M."/>
            <person name="Gao D."/>
            <person name="Abernathy B."/>
            <person name="Barry K."/>
            <person name="Blair M."/>
            <person name="Brick M.A."/>
            <person name="Chovatia M."/>
            <person name="Gepts P."/>
            <person name="Goodstein D.M."/>
            <person name="Gonzales M."/>
            <person name="Hellsten U."/>
            <person name="Hyten D.L."/>
            <person name="Jia G."/>
            <person name="Kelly J.D."/>
            <person name="Kudrna D."/>
            <person name="Lee R."/>
            <person name="Richard M.M."/>
            <person name="Miklas P.N."/>
            <person name="Osorno J.M."/>
            <person name="Rodrigues J."/>
            <person name="Thareau V."/>
            <person name="Urrea C.A."/>
            <person name="Wang M."/>
            <person name="Yu Y."/>
            <person name="Zhang M."/>
            <person name="Wing R.A."/>
            <person name="Cregan P.B."/>
            <person name="Rokhsar D.S."/>
            <person name="Jackson S.A."/>
        </authorList>
    </citation>
    <scope>NUCLEOTIDE SEQUENCE [LARGE SCALE GENOMIC DNA]</scope>
    <source>
        <strain evidence="8">cv. G19833</strain>
    </source>
</reference>
<dbReference type="SUPFAM" id="SSF47459">
    <property type="entry name" value="HLH, helix-loop-helix DNA-binding domain"/>
    <property type="match status" value="1"/>
</dbReference>
<dbReference type="OrthoDB" id="1427608at2759"/>
<dbReference type="Proteomes" id="UP000000226">
    <property type="component" value="Chromosome 5"/>
</dbReference>
<keyword evidence="4" id="KW-0539">Nucleus</keyword>
<keyword evidence="8" id="KW-1185">Reference proteome</keyword>
<feature type="coiled-coil region" evidence="5">
    <location>
        <begin position="57"/>
        <end position="84"/>
    </location>
</feature>
<dbReference type="GO" id="GO:0000981">
    <property type="term" value="F:DNA-binding transcription factor activity, RNA polymerase II-specific"/>
    <property type="evidence" value="ECO:0007669"/>
    <property type="project" value="TreeGrafter"/>
</dbReference>
<evidence type="ECO:0000256" key="1">
    <source>
        <dbReference type="ARBA" id="ARBA00004123"/>
    </source>
</evidence>
<dbReference type="InterPro" id="IPR036638">
    <property type="entry name" value="HLH_DNA-bd_sf"/>
</dbReference>
<dbReference type="GO" id="GO:0046983">
    <property type="term" value="F:protein dimerization activity"/>
    <property type="evidence" value="ECO:0007669"/>
    <property type="project" value="InterPro"/>
</dbReference>
<dbReference type="SMR" id="V7BXR1"/>
<dbReference type="GO" id="GO:0000977">
    <property type="term" value="F:RNA polymerase II transcription regulatory region sequence-specific DNA binding"/>
    <property type="evidence" value="ECO:0007669"/>
    <property type="project" value="TreeGrafter"/>
</dbReference>
<dbReference type="AlphaFoldDB" id="V7BXR1"/>
<dbReference type="PANTHER" id="PTHR13935:SF63">
    <property type="entry name" value="BHLH DOMAIN-CONTAINING PROTEIN"/>
    <property type="match status" value="1"/>
</dbReference>
<feature type="domain" description="BHLH" evidence="6">
    <location>
        <begin position="13"/>
        <end position="67"/>
    </location>
</feature>
<dbReference type="InterPro" id="IPR015660">
    <property type="entry name" value="MASH1/Ascl1a-like"/>
</dbReference>
<gene>
    <name evidence="7" type="ORF">PHAVU_005G102900g</name>
</gene>
<organism evidence="7 8">
    <name type="scientific">Phaseolus vulgaris</name>
    <name type="common">Kidney bean</name>
    <name type="synonym">French bean</name>
    <dbReference type="NCBI Taxonomy" id="3885"/>
    <lineage>
        <taxon>Eukaryota</taxon>
        <taxon>Viridiplantae</taxon>
        <taxon>Streptophyta</taxon>
        <taxon>Embryophyta</taxon>
        <taxon>Tracheophyta</taxon>
        <taxon>Spermatophyta</taxon>
        <taxon>Magnoliopsida</taxon>
        <taxon>eudicotyledons</taxon>
        <taxon>Gunneridae</taxon>
        <taxon>Pentapetalae</taxon>
        <taxon>rosids</taxon>
        <taxon>fabids</taxon>
        <taxon>Fabales</taxon>
        <taxon>Fabaceae</taxon>
        <taxon>Papilionoideae</taxon>
        <taxon>50 kb inversion clade</taxon>
        <taxon>NPAAA clade</taxon>
        <taxon>indigoferoid/millettioid clade</taxon>
        <taxon>Phaseoleae</taxon>
        <taxon>Phaseolus</taxon>
    </lineage>
</organism>
<evidence type="ECO:0000256" key="5">
    <source>
        <dbReference type="SAM" id="Coils"/>
    </source>
</evidence>
<protein>
    <recommendedName>
        <fullName evidence="6">BHLH domain-containing protein</fullName>
    </recommendedName>
</protein>
<accession>V7BXR1</accession>
<keyword evidence="2" id="KW-0805">Transcription regulation</keyword>
<dbReference type="SMART" id="SM00353">
    <property type="entry name" value="HLH"/>
    <property type="match status" value="1"/>
</dbReference>
<evidence type="ECO:0000259" key="6">
    <source>
        <dbReference type="PROSITE" id="PS50888"/>
    </source>
</evidence>
<dbReference type="Gene3D" id="4.10.280.10">
    <property type="entry name" value="Helix-loop-helix DNA-binding domain"/>
    <property type="match status" value="1"/>
</dbReference>
<dbReference type="Pfam" id="PF00010">
    <property type="entry name" value="HLH"/>
    <property type="match status" value="1"/>
</dbReference>